<dbReference type="Gene3D" id="1.25.10.10">
    <property type="entry name" value="Leucine-rich Repeat Variant"/>
    <property type="match status" value="1"/>
</dbReference>
<dbReference type="Proteomes" id="UP001318860">
    <property type="component" value="Unassembled WGS sequence"/>
</dbReference>
<feature type="region of interest" description="Disordered" evidence="2">
    <location>
        <begin position="1"/>
        <end position="22"/>
    </location>
</feature>
<comment type="caution">
    <text evidence="3">The sequence shown here is derived from an EMBL/GenBank/DDBJ whole genome shotgun (WGS) entry which is preliminary data.</text>
</comment>
<dbReference type="PANTHER" id="PTHR47451">
    <property type="entry name" value="ARM REPEAT SUPERFAMILY PROTEIN"/>
    <property type="match status" value="1"/>
</dbReference>
<dbReference type="InterPro" id="IPR021133">
    <property type="entry name" value="HEAT_type_2"/>
</dbReference>
<gene>
    <name evidence="3" type="ORF">DH2020_032071</name>
</gene>
<dbReference type="PANTHER" id="PTHR47451:SF2">
    <property type="entry name" value="ARMADILLO REPEAT-CONTAINING DOMAIN-CONTAINING PROTEIN"/>
    <property type="match status" value="1"/>
</dbReference>
<dbReference type="EMBL" id="JABTTQ020001172">
    <property type="protein sequence ID" value="KAK6134181.1"/>
    <property type="molecule type" value="Genomic_DNA"/>
</dbReference>
<protein>
    <submittedName>
        <fullName evidence="3">Uncharacterized protein</fullName>
    </submittedName>
</protein>
<evidence type="ECO:0000256" key="2">
    <source>
        <dbReference type="SAM" id="MobiDB-lite"/>
    </source>
</evidence>
<organism evidence="3 4">
    <name type="scientific">Rehmannia glutinosa</name>
    <name type="common">Chinese foxglove</name>
    <dbReference type="NCBI Taxonomy" id="99300"/>
    <lineage>
        <taxon>Eukaryota</taxon>
        <taxon>Viridiplantae</taxon>
        <taxon>Streptophyta</taxon>
        <taxon>Embryophyta</taxon>
        <taxon>Tracheophyta</taxon>
        <taxon>Spermatophyta</taxon>
        <taxon>Magnoliopsida</taxon>
        <taxon>eudicotyledons</taxon>
        <taxon>Gunneridae</taxon>
        <taxon>Pentapetalae</taxon>
        <taxon>asterids</taxon>
        <taxon>lamiids</taxon>
        <taxon>Lamiales</taxon>
        <taxon>Orobanchaceae</taxon>
        <taxon>Rehmannieae</taxon>
        <taxon>Rehmannia</taxon>
    </lineage>
</organism>
<dbReference type="SUPFAM" id="SSF48371">
    <property type="entry name" value="ARM repeat"/>
    <property type="match status" value="1"/>
</dbReference>
<feature type="repeat" description="HEAT" evidence="1">
    <location>
        <begin position="240"/>
        <end position="262"/>
    </location>
</feature>
<name>A0ABR0VGD6_REHGL</name>
<evidence type="ECO:0000313" key="3">
    <source>
        <dbReference type="EMBL" id="KAK6134181.1"/>
    </source>
</evidence>
<sequence>MSSTIPTHLKFKPPNFPKPPVHNHSPVEVFSVRKFTKNPRFQHHCLRRGVRNPTLCCCKFSVLTRACSDGGQGEIFAAEGQSSASDVETLRDSSSSSNDGYVALFIRMLGLDNDPQDREQAVIALWKYSLGGKHCVDNIMKYGGTINLIVNLLKSNSDSACEAAAGLLRVISSINIYRDLVAGSGAIEEITGLLQRSSLSSDVQKKLAYFYGLVKEQTICTLWNLSVDEKLTARITSSEILPLLVKYLEDEDMKVKEAAGEF</sequence>
<keyword evidence="4" id="KW-1185">Reference proteome</keyword>
<dbReference type="PROSITE" id="PS50077">
    <property type="entry name" value="HEAT_REPEAT"/>
    <property type="match status" value="1"/>
</dbReference>
<evidence type="ECO:0000313" key="4">
    <source>
        <dbReference type="Proteomes" id="UP001318860"/>
    </source>
</evidence>
<proteinExistence type="predicted"/>
<evidence type="ECO:0000256" key="1">
    <source>
        <dbReference type="PROSITE-ProRule" id="PRU00103"/>
    </source>
</evidence>
<dbReference type="InterPro" id="IPR016024">
    <property type="entry name" value="ARM-type_fold"/>
</dbReference>
<dbReference type="InterPro" id="IPR011989">
    <property type="entry name" value="ARM-like"/>
</dbReference>
<accession>A0ABR0VGD6</accession>
<reference evidence="3 4" key="1">
    <citation type="journal article" date="2021" name="Comput. Struct. Biotechnol. J.">
        <title>De novo genome assembly of the potent medicinal plant Rehmannia glutinosa using nanopore technology.</title>
        <authorList>
            <person name="Ma L."/>
            <person name="Dong C."/>
            <person name="Song C."/>
            <person name="Wang X."/>
            <person name="Zheng X."/>
            <person name="Niu Y."/>
            <person name="Chen S."/>
            <person name="Feng W."/>
        </authorList>
    </citation>
    <scope>NUCLEOTIDE SEQUENCE [LARGE SCALE GENOMIC DNA]</scope>
    <source>
        <strain evidence="3">DH-2019</strain>
    </source>
</reference>